<reference evidence="1 2" key="1">
    <citation type="submission" date="2022-10" db="EMBL/GenBank/DDBJ databases">
        <title>The complete genomes of actinobacterial strains from the NBC collection.</title>
        <authorList>
            <person name="Joergensen T.S."/>
            <person name="Alvarez Arevalo M."/>
            <person name="Sterndorff E.B."/>
            <person name="Faurdal D."/>
            <person name="Vuksanovic O."/>
            <person name="Mourched A.-S."/>
            <person name="Charusanti P."/>
            <person name="Shaw S."/>
            <person name="Blin K."/>
            <person name="Weber T."/>
        </authorList>
    </citation>
    <scope>NUCLEOTIDE SEQUENCE [LARGE SCALE GENOMIC DNA]</scope>
    <source>
        <strain evidence="1 2">NBC_01247</strain>
    </source>
</reference>
<gene>
    <name evidence="1" type="ORF">OG469_05510</name>
</gene>
<dbReference type="Proteomes" id="UP001432014">
    <property type="component" value="Chromosome"/>
</dbReference>
<evidence type="ECO:0000313" key="2">
    <source>
        <dbReference type="Proteomes" id="UP001432014"/>
    </source>
</evidence>
<dbReference type="RefSeq" id="WP_329500427.1">
    <property type="nucleotide sequence ID" value="NZ_CP108460.1"/>
</dbReference>
<protein>
    <submittedName>
        <fullName evidence="1">Uncharacterized protein</fullName>
    </submittedName>
</protein>
<sequence>MARLVVEGKDVIVDLSWWERAVARRREVHAPVSAIHQVSVEPDWWRALRGVRGRGTWIPGVLAYGIRPHPLGEDFSAVRVRARRPVVCVDLWQSSPYARLAVTDPDPEVTVRAIRTAAGIAP</sequence>
<name>A0ABZ1W2H1_9ACTN</name>
<dbReference type="EMBL" id="CP108482">
    <property type="protein sequence ID" value="WUS55017.1"/>
    <property type="molecule type" value="Genomic_DNA"/>
</dbReference>
<organism evidence="1 2">
    <name type="scientific">Kitasatospora herbaricolor</name>
    <dbReference type="NCBI Taxonomy" id="68217"/>
    <lineage>
        <taxon>Bacteria</taxon>
        <taxon>Bacillati</taxon>
        <taxon>Actinomycetota</taxon>
        <taxon>Actinomycetes</taxon>
        <taxon>Kitasatosporales</taxon>
        <taxon>Streptomycetaceae</taxon>
        <taxon>Kitasatospora</taxon>
    </lineage>
</organism>
<evidence type="ECO:0000313" key="1">
    <source>
        <dbReference type="EMBL" id="WUS55017.1"/>
    </source>
</evidence>
<accession>A0ABZ1W2H1</accession>
<proteinExistence type="predicted"/>
<keyword evidence="2" id="KW-1185">Reference proteome</keyword>